<gene>
    <name evidence="1" type="ORF">K435DRAFT_693525</name>
</gene>
<evidence type="ECO:0000313" key="1">
    <source>
        <dbReference type="EMBL" id="THU81470.1"/>
    </source>
</evidence>
<protein>
    <submittedName>
        <fullName evidence="1">Uncharacterized protein</fullName>
    </submittedName>
</protein>
<dbReference type="OrthoDB" id="3269001at2759"/>
<reference evidence="1 2" key="1">
    <citation type="journal article" date="2019" name="Nat. Ecol. Evol.">
        <title>Megaphylogeny resolves global patterns of mushroom evolution.</title>
        <authorList>
            <person name="Varga T."/>
            <person name="Krizsan K."/>
            <person name="Foldi C."/>
            <person name="Dima B."/>
            <person name="Sanchez-Garcia M."/>
            <person name="Sanchez-Ramirez S."/>
            <person name="Szollosi G.J."/>
            <person name="Szarkandi J.G."/>
            <person name="Papp V."/>
            <person name="Albert L."/>
            <person name="Andreopoulos W."/>
            <person name="Angelini C."/>
            <person name="Antonin V."/>
            <person name="Barry K.W."/>
            <person name="Bougher N.L."/>
            <person name="Buchanan P."/>
            <person name="Buyck B."/>
            <person name="Bense V."/>
            <person name="Catcheside P."/>
            <person name="Chovatia M."/>
            <person name="Cooper J."/>
            <person name="Damon W."/>
            <person name="Desjardin D."/>
            <person name="Finy P."/>
            <person name="Geml J."/>
            <person name="Haridas S."/>
            <person name="Hughes K."/>
            <person name="Justo A."/>
            <person name="Karasinski D."/>
            <person name="Kautmanova I."/>
            <person name="Kiss B."/>
            <person name="Kocsube S."/>
            <person name="Kotiranta H."/>
            <person name="LaButti K.M."/>
            <person name="Lechner B.E."/>
            <person name="Liimatainen K."/>
            <person name="Lipzen A."/>
            <person name="Lukacs Z."/>
            <person name="Mihaltcheva S."/>
            <person name="Morgado L.N."/>
            <person name="Niskanen T."/>
            <person name="Noordeloos M.E."/>
            <person name="Ohm R.A."/>
            <person name="Ortiz-Santana B."/>
            <person name="Ovrebo C."/>
            <person name="Racz N."/>
            <person name="Riley R."/>
            <person name="Savchenko A."/>
            <person name="Shiryaev A."/>
            <person name="Soop K."/>
            <person name="Spirin V."/>
            <person name="Szebenyi C."/>
            <person name="Tomsovsky M."/>
            <person name="Tulloss R.E."/>
            <person name="Uehling J."/>
            <person name="Grigoriev I.V."/>
            <person name="Vagvolgyi C."/>
            <person name="Papp T."/>
            <person name="Martin F.M."/>
            <person name="Miettinen O."/>
            <person name="Hibbett D.S."/>
            <person name="Nagy L.G."/>
        </authorList>
    </citation>
    <scope>NUCLEOTIDE SEQUENCE [LARGE SCALE GENOMIC DNA]</scope>
    <source>
        <strain evidence="1 2">CBS 962.96</strain>
    </source>
</reference>
<accession>A0A4S8KZP0</accession>
<organism evidence="1 2">
    <name type="scientific">Dendrothele bispora (strain CBS 962.96)</name>
    <dbReference type="NCBI Taxonomy" id="1314807"/>
    <lineage>
        <taxon>Eukaryota</taxon>
        <taxon>Fungi</taxon>
        <taxon>Dikarya</taxon>
        <taxon>Basidiomycota</taxon>
        <taxon>Agaricomycotina</taxon>
        <taxon>Agaricomycetes</taxon>
        <taxon>Agaricomycetidae</taxon>
        <taxon>Agaricales</taxon>
        <taxon>Agaricales incertae sedis</taxon>
        <taxon>Dendrothele</taxon>
    </lineage>
</organism>
<proteinExistence type="predicted"/>
<sequence>MESTILKTLARTANIRRWLRRPECPEAVRQLKVLFDKSFVPANATSETREFVERKGARRAYAKYDGVTFSGVATHAGNASIIYRPTVEGASVAGQIQQMEDVKTANGIVVRLQVRPYQRLSKTLYDPFRRYPHFQATTYSSLLEETVHQIGLNDIIAHAARFDYSHGRSVFVNLSRE</sequence>
<dbReference type="AlphaFoldDB" id="A0A4S8KZP0"/>
<name>A0A4S8KZP0_DENBC</name>
<keyword evidence="2" id="KW-1185">Reference proteome</keyword>
<dbReference type="Proteomes" id="UP000297245">
    <property type="component" value="Unassembled WGS sequence"/>
</dbReference>
<evidence type="ECO:0000313" key="2">
    <source>
        <dbReference type="Proteomes" id="UP000297245"/>
    </source>
</evidence>
<dbReference type="EMBL" id="ML179806">
    <property type="protein sequence ID" value="THU81470.1"/>
    <property type="molecule type" value="Genomic_DNA"/>
</dbReference>